<gene>
    <name evidence="3" type="ORF">GDO86_002621</name>
</gene>
<dbReference type="PANTHER" id="PTHR22028:SF5">
    <property type="entry name" value="COILED-COIL DOMAIN-CONTAINING PROTEIN 191"/>
    <property type="match status" value="1"/>
</dbReference>
<feature type="compositionally biased region" description="Basic and acidic residues" evidence="2">
    <location>
        <begin position="645"/>
        <end position="673"/>
    </location>
</feature>
<feature type="compositionally biased region" description="Polar residues" evidence="2">
    <location>
        <begin position="593"/>
        <end position="628"/>
    </location>
</feature>
<sequence length="712" mass="83652">MDGNRRKELYRWKRGDKGTGNKAKFDYDNVDHWIKRVEEASEFAVSEVFSLKKQTSRNQRPKAPVLDLESIDQLVDHDDAYTEAQDLLSEWLSNKLKDELASDEEDMDPAALTAQKQPTPEFVKYNRFEDLYTYLEQETESTTTQEFLQQLLQKEVVDSGILDGLRSDCSKDKRRQEDPRLTMELRHQQVKENRAKRQQELENQRKERAARKEALSQAQLLVQEENKRKSLKAKREEEEIQREVVKLRKEMNECKKVMEEARKLEWKRLQNSTKPQDRIQSLSLNEQEQVENRKKMEKQARIKELLGQVYAENRRCLQAHFSIWYKMVVDGRVKMGKARALSDWKRQLRAFRAWRDYAWSSKVERETQKMEVNLRDQNRKQTLAQETYRKRILHRCLVEWQLWSRAEKEKRELEAQKEKTKKKMAALLDAASALGSPKESQNYNCPFPISLQVDRDCITTQECAPSPSVLSKIDPSEPPKAPRHAWQVTREHAALTPEELNQHRAQSANTSHVHPPGGSKKKVPPFGDNFQNRHHFQQQLIEEQRRQLQEQKEMILGLMENQRLIICKQEAMNATALTAQLSKPPPRPMAPHSTGSDITTARSPRYRQQVTVFTSCRDSSPPQSTVSSARRPPGFLANGHPAVRAMEERAAQRAERRKEMEELKRKREQERLAQLRRRKRSVCGKEAAEKEAILERKREERRLQKQERARKD</sequence>
<dbReference type="EMBL" id="JAACNH010000002">
    <property type="protein sequence ID" value="KAG8450068.1"/>
    <property type="molecule type" value="Genomic_DNA"/>
</dbReference>
<feature type="coiled-coil region" evidence="1">
    <location>
        <begin position="403"/>
        <end position="430"/>
    </location>
</feature>
<keyword evidence="1" id="KW-0175">Coiled coil</keyword>
<reference evidence="3" key="1">
    <citation type="thesis" date="2020" institute="ProQuest LLC" country="789 East Eisenhower Parkway, Ann Arbor, MI, USA">
        <title>Comparative Genomics and Chromosome Evolution.</title>
        <authorList>
            <person name="Mudd A.B."/>
        </authorList>
    </citation>
    <scope>NUCLEOTIDE SEQUENCE</scope>
    <source>
        <strain evidence="3">Female2</strain>
        <tissue evidence="3">Blood</tissue>
    </source>
</reference>
<proteinExistence type="predicted"/>
<dbReference type="PANTHER" id="PTHR22028">
    <property type="entry name" value="SFI1 SPINDLE BODY DOMAIN-CONTAINING PROTEIN-RELATED"/>
    <property type="match status" value="1"/>
</dbReference>
<keyword evidence="4" id="KW-1185">Reference proteome</keyword>
<feature type="region of interest" description="Disordered" evidence="2">
    <location>
        <begin position="188"/>
        <end position="213"/>
    </location>
</feature>
<feature type="coiled-coil region" evidence="1">
    <location>
        <begin position="534"/>
        <end position="561"/>
    </location>
</feature>
<feature type="region of interest" description="Disordered" evidence="2">
    <location>
        <begin position="581"/>
        <end position="712"/>
    </location>
</feature>
<organism evidence="3 4">
    <name type="scientific">Hymenochirus boettgeri</name>
    <name type="common">Congo dwarf clawed frog</name>
    <dbReference type="NCBI Taxonomy" id="247094"/>
    <lineage>
        <taxon>Eukaryota</taxon>
        <taxon>Metazoa</taxon>
        <taxon>Chordata</taxon>
        <taxon>Craniata</taxon>
        <taxon>Vertebrata</taxon>
        <taxon>Euteleostomi</taxon>
        <taxon>Amphibia</taxon>
        <taxon>Batrachia</taxon>
        <taxon>Anura</taxon>
        <taxon>Pipoidea</taxon>
        <taxon>Pipidae</taxon>
        <taxon>Pipinae</taxon>
        <taxon>Hymenochirus</taxon>
    </lineage>
</organism>
<evidence type="ECO:0000256" key="2">
    <source>
        <dbReference type="SAM" id="MobiDB-lite"/>
    </source>
</evidence>
<dbReference type="OrthoDB" id="6256972at2759"/>
<dbReference type="Proteomes" id="UP000812440">
    <property type="component" value="Chromosome 2"/>
</dbReference>
<evidence type="ECO:0008006" key="5">
    <source>
        <dbReference type="Google" id="ProtNLM"/>
    </source>
</evidence>
<evidence type="ECO:0000313" key="4">
    <source>
        <dbReference type="Proteomes" id="UP000812440"/>
    </source>
</evidence>
<evidence type="ECO:0000256" key="1">
    <source>
        <dbReference type="SAM" id="Coils"/>
    </source>
</evidence>
<name>A0A8T2K145_9PIPI</name>
<dbReference type="InterPro" id="IPR052270">
    <property type="entry name" value="CACF_protein"/>
</dbReference>
<feature type="compositionally biased region" description="Basic and acidic residues" evidence="2">
    <location>
        <begin position="686"/>
        <end position="712"/>
    </location>
</feature>
<comment type="caution">
    <text evidence="3">The sequence shown here is derived from an EMBL/GenBank/DDBJ whole genome shotgun (WGS) entry which is preliminary data.</text>
</comment>
<protein>
    <recommendedName>
        <fullName evidence="5">Coiled-coil domain containing 191</fullName>
    </recommendedName>
</protein>
<evidence type="ECO:0000313" key="3">
    <source>
        <dbReference type="EMBL" id="KAG8450068.1"/>
    </source>
</evidence>
<accession>A0A8T2K145</accession>
<dbReference type="AlphaFoldDB" id="A0A8T2K145"/>